<keyword evidence="1" id="KW-1133">Transmembrane helix</keyword>
<reference evidence="3 4" key="1">
    <citation type="journal article" date="2017" name="Int. J. Syst. Evol. Microbiol.">
        <title>Arachidicoccus ginsenosidivorans sp. nov., with ginsenoside-converting activity isolated from ginseng cultivating soil.</title>
        <authorList>
            <person name="Siddiqi M.Z."/>
            <person name="Aslam Z."/>
            <person name="Im W.T."/>
        </authorList>
    </citation>
    <scope>NUCLEOTIDE SEQUENCE [LARGE SCALE GENOMIC DNA]</scope>
    <source>
        <strain evidence="3 4">Gsoil 809</strain>
    </source>
</reference>
<feature type="transmembrane region" description="Helical" evidence="1">
    <location>
        <begin position="65"/>
        <end position="83"/>
    </location>
</feature>
<keyword evidence="1" id="KW-0472">Membrane</keyword>
<keyword evidence="4" id="KW-1185">Reference proteome</keyword>
<organism evidence="3 4">
    <name type="scientific">Arachidicoccus ginsenosidivorans</name>
    <dbReference type="NCBI Taxonomy" id="496057"/>
    <lineage>
        <taxon>Bacteria</taxon>
        <taxon>Pseudomonadati</taxon>
        <taxon>Bacteroidota</taxon>
        <taxon>Chitinophagia</taxon>
        <taxon>Chitinophagales</taxon>
        <taxon>Chitinophagaceae</taxon>
        <taxon>Arachidicoccus</taxon>
    </lineage>
</organism>
<dbReference type="KEGG" id="agi:FSB73_14540"/>
<dbReference type="GO" id="GO:0016020">
    <property type="term" value="C:membrane"/>
    <property type="evidence" value="ECO:0007669"/>
    <property type="project" value="InterPro"/>
</dbReference>
<protein>
    <submittedName>
        <fullName evidence="3">Histidine kinase</fullName>
    </submittedName>
</protein>
<feature type="transmembrane region" description="Helical" evidence="1">
    <location>
        <begin position="103"/>
        <end position="127"/>
    </location>
</feature>
<keyword evidence="1" id="KW-0812">Transmembrane</keyword>
<keyword evidence="3" id="KW-0418">Kinase</keyword>
<dbReference type="InterPro" id="IPR010559">
    <property type="entry name" value="Sig_transdc_His_kin_internal"/>
</dbReference>
<evidence type="ECO:0000313" key="4">
    <source>
        <dbReference type="Proteomes" id="UP000321291"/>
    </source>
</evidence>
<name>A0A5B8VPA2_9BACT</name>
<accession>A0A5B8VPA2</accession>
<sequence>MNNYYNKMAKDGFGVKLADHPSRQSLKFMKTDRPSINNDQVKHKNGYLHFLMQKAVRINFSDKRVIILLHIIMWIAILSLPFIQYNSDRHRMPGPPSENLRLAFLQMSIFNNLVWIVIFYLNSILLIPRLATVKKWASYSISILVLFVFALGANYLLFRTFINDRHYNIIRAITFSLPPFILAILSSSLWQIWRDKTRAAQRLQQQKEENLKTELSFLRSQISPHFIFNILNNVTALIRMKSEQAEPTIIQLSSLLQYMLYDTREEKVLLTTEVSYLKTYIELQKQRFGDRIKIDLDIQLENNWAEIEPMLLIPFVENAFKHGTGYLAHPAIDIHLVTQNGRLTFNISNGYDPASTEIKDRVSGIGLSNVQRRIELLYQDKSSFFIHRDQDTFTVHLELALYPAKS</sequence>
<proteinExistence type="predicted"/>
<gene>
    <name evidence="3" type="ORF">FSB73_14540</name>
</gene>
<dbReference type="Pfam" id="PF06580">
    <property type="entry name" value="His_kinase"/>
    <property type="match status" value="1"/>
</dbReference>
<dbReference type="PANTHER" id="PTHR34220:SF7">
    <property type="entry name" value="SENSOR HISTIDINE KINASE YPDA"/>
    <property type="match status" value="1"/>
</dbReference>
<dbReference type="SUPFAM" id="SSF55874">
    <property type="entry name" value="ATPase domain of HSP90 chaperone/DNA topoisomerase II/histidine kinase"/>
    <property type="match status" value="1"/>
</dbReference>
<keyword evidence="3" id="KW-0808">Transferase</keyword>
<dbReference type="EMBL" id="CP042434">
    <property type="protein sequence ID" value="QEC72712.1"/>
    <property type="molecule type" value="Genomic_DNA"/>
</dbReference>
<dbReference type="InterPro" id="IPR050640">
    <property type="entry name" value="Bact_2-comp_sensor_kinase"/>
</dbReference>
<feature type="transmembrane region" description="Helical" evidence="1">
    <location>
        <begin position="169"/>
        <end position="193"/>
    </location>
</feature>
<evidence type="ECO:0000256" key="1">
    <source>
        <dbReference type="SAM" id="Phobius"/>
    </source>
</evidence>
<evidence type="ECO:0000259" key="2">
    <source>
        <dbReference type="Pfam" id="PF06580"/>
    </source>
</evidence>
<evidence type="ECO:0000313" key="3">
    <source>
        <dbReference type="EMBL" id="QEC72712.1"/>
    </source>
</evidence>
<feature type="domain" description="Signal transduction histidine kinase internal region" evidence="2">
    <location>
        <begin position="214"/>
        <end position="292"/>
    </location>
</feature>
<dbReference type="AlphaFoldDB" id="A0A5B8VPA2"/>
<feature type="transmembrane region" description="Helical" evidence="1">
    <location>
        <begin position="139"/>
        <end position="157"/>
    </location>
</feature>
<dbReference type="Gene3D" id="3.30.565.10">
    <property type="entry name" value="Histidine kinase-like ATPase, C-terminal domain"/>
    <property type="match status" value="1"/>
</dbReference>
<dbReference type="InterPro" id="IPR036890">
    <property type="entry name" value="HATPase_C_sf"/>
</dbReference>
<dbReference type="PANTHER" id="PTHR34220">
    <property type="entry name" value="SENSOR HISTIDINE KINASE YPDA"/>
    <property type="match status" value="1"/>
</dbReference>
<dbReference type="Proteomes" id="UP000321291">
    <property type="component" value="Chromosome"/>
</dbReference>
<dbReference type="GO" id="GO:0000155">
    <property type="term" value="F:phosphorelay sensor kinase activity"/>
    <property type="evidence" value="ECO:0007669"/>
    <property type="project" value="InterPro"/>
</dbReference>